<comment type="caution">
    <text evidence="2">The sequence shown here is derived from an EMBL/GenBank/DDBJ whole genome shotgun (WGS) entry which is preliminary data.</text>
</comment>
<dbReference type="EMBL" id="CAJNOH010004639">
    <property type="protein sequence ID" value="CAF1375687.1"/>
    <property type="molecule type" value="Genomic_DNA"/>
</dbReference>
<evidence type="ECO:0000313" key="3">
    <source>
        <dbReference type="Proteomes" id="UP000663870"/>
    </source>
</evidence>
<proteinExistence type="predicted"/>
<sequence>MNITNSLVNSNTIAPRNSSEHVQIESDNWIEKVSRPRLVEPFEFTSNNKIGKMVTSHSMAKLEDEIALQNKLLSNMKNSQKDYEEIMLNIETNMDVISNTLLHLRNQLIDSHYQINVLTEENTC</sequence>
<organism evidence="2 3">
    <name type="scientific">Rotaria sordida</name>
    <dbReference type="NCBI Taxonomy" id="392033"/>
    <lineage>
        <taxon>Eukaryota</taxon>
        <taxon>Metazoa</taxon>
        <taxon>Spiralia</taxon>
        <taxon>Gnathifera</taxon>
        <taxon>Rotifera</taxon>
        <taxon>Eurotatoria</taxon>
        <taxon>Bdelloidea</taxon>
        <taxon>Philodinida</taxon>
        <taxon>Philodinidae</taxon>
        <taxon>Rotaria</taxon>
    </lineage>
</organism>
<evidence type="ECO:0000313" key="2">
    <source>
        <dbReference type="EMBL" id="CAF1613687.1"/>
    </source>
</evidence>
<reference evidence="2" key="1">
    <citation type="submission" date="2021-02" db="EMBL/GenBank/DDBJ databases">
        <authorList>
            <person name="Nowell W R."/>
        </authorList>
    </citation>
    <scope>NUCLEOTIDE SEQUENCE</scope>
</reference>
<dbReference type="EMBL" id="CAJNOL010006081">
    <property type="protein sequence ID" value="CAF1613687.1"/>
    <property type="molecule type" value="Genomic_DNA"/>
</dbReference>
<name>A0A816BQX0_9BILA</name>
<protein>
    <submittedName>
        <fullName evidence="2">Uncharacterized protein</fullName>
    </submittedName>
</protein>
<dbReference type="AlphaFoldDB" id="A0A816BQX0"/>
<dbReference type="Proteomes" id="UP000663870">
    <property type="component" value="Unassembled WGS sequence"/>
</dbReference>
<evidence type="ECO:0000313" key="1">
    <source>
        <dbReference type="EMBL" id="CAF1375687.1"/>
    </source>
</evidence>
<keyword evidence="3" id="KW-1185">Reference proteome</keyword>
<dbReference type="Proteomes" id="UP000663854">
    <property type="component" value="Unassembled WGS sequence"/>
</dbReference>
<accession>A0A816BQX0</accession>
<gene>
    <name evidence="2" type="ORF">JXQ802_LOCUS49708</name>
    <name evidence="1" type="ORF">PYM288_LOCUS33592</name>
</gene>